<dbReference type="RefSeq" id="WP_002439828.1">
    <property type="nucleotide sequence ID" value="NC_017910.1"/>
</dbReference>
<dbReference type="InterPro" id="IPR050428">
    <property type="entry name" value="TCS_sensor_his_kinase"/>
</dbReference>
<evidence type="ECO:0000256" key="13">
    <source>
        <dbReference type="ARBA" id="ARBA00023136"/>
    </source>
</evidence>
<evidence type="ECO:0000256" key="12">
    <source>
        <dbReference type="ARBA" id="ARBA00023012"/>
    </source>
</evidence>
<feature type="transmembrane region" description="Helical" evidence="14">
    <location>
        <begin position="6"/>
        <end position="27"/>
    </location>
</feature>
<dbReference type="Gene3D" id="6.10.340.10">
    <property type="match status" value="1"/>
</dbReference>
<dbReference type="InterPro" id="IPR003660">
    <property type="entry name" value="HAMP_dom"/>
</dbReference>
<keyword evidence="10 14" id="KW-0067">ATP-binding</keyword>
<dbReference type="PANTHER" id="PTHR45436">
    <property type="entry name" value="SENSOR HISTIDINE KINASE YKOH"/>
    <property type="match status" value="1"/>
</dbReference>
<dbReference type="PANTHER" id="PTHR45436:SF3">
    <property type="entry name" value="SENSOR HISTIDINE KINASE HPRS"/>
    <property type="match status" value="1"/>
</dbReference>
<gene>
    <name evidence="17" type="primary">yedV</name>
    <name evidence="17" type="ordered locus">EBL_c13160</name>
</gene>
<dbReference type="Pfam" id="PF02518">
    <property type="entry name" value="HATPase_c"/>
    <property type="match status" value="1"/>
</dbReference>
<keyword evidence="7 14" id="KW-0812">Transmembrane</keyword>
<dbReference type="Gene3D" id="3.30.565.10">
    <property type="entry name" value="Histidine kinase-like ATPase, C-terminal domain"/>
    <property type="match status" value="1"/>
</dbReference>
<evidence type="ECO:0000256" key="11">
    <source>
        <dbReference type="ARBA" id="ARBA00022989"/>
    </source>
</evidence>
<dbReference type="HOGENOM" id="CLU_000445_89_6_6"/>
<dbReference type="GO" id="GO:0000155">
    <property type="term" value="F:phosphorelay sensor kinase activity"/>
    <property type="evidence" value="ECO:0007669"/>
    <property type="project" value="InterPro"/>
</dbReference>
<dbReference type="SUPFAM" id="SSF55874">
    <property type="entry name" value="ATPase domain of HSP90 chaperone/DNA topoisomerase II/histidine kinase"/>
    <property type="match status" value="1"/>
</dbReference>
<evidence type="ECO:0000256" key="6">
    <source>
        <dbReference type="ARBA" id="ARBA00022679"/>
    </source>
</evidence>
<evidence type="ECO:0000313" key="17">
    <source>
        <dbReference type="EMBL" id="AFJ46419.1"/>
    </source>
</evidence>
<accession>K6VXK2</accession>
<evidence type="ECO:0000256" key="5">
    <source>
        <dbReference type="ARBA" id="ARBA00022553"/>
    </source>
</evidence>
<proteinExistence type="predicted"/>
<keyword evidence="13 14" id="KW-0472">Membrane</keyword>
<sequence>MSLVQRITLSMVVLMALTCGAVVATLYHGLQRALILRDEQTLSNRAEQIDQLLRDGAPAQTLPRYFDRMMDTAQDILVIQPARGEAIVMNRTGVVLPESFSRRAFDAGKINHLTDRDGVDISLLRIASRAGEMPVLLTVARVARTRGEMLASYHRLSLVVCAGAIVLCLVISPLLIRRGLRAIRVLSRMTETISSAQLGQPLAAERLPEELLPLAAALNRMRARLAEDFTRLTQFCDDLAHEMRTPVSVLLGQNQVMLSKPRTVADYQRLIEDNIEELEGLTRLTDSLLFLARAEHRNVGLERQTFAPGELLADICAFLAPLAEEKQLALRVQAGGQLNADKLLFQRAVINLLTNGIRHAPAGSAVHITALARPGSLTIEVANPGPPLARPDRLFQRFWRGEDARHTPGSGLGLALVSAIAALHGGEAGYRHQRGSNIFFIRFSQP</sequence>
<feature type="transmembrane region" description="Helical" evidence="14">
    <location>
        <begin position="156"/>
        <end position="176"/>
    </location>
</feature>
<dbReference type="Proteomes" id="UP000001955">
    <property type="component" value="Chromosome"/>
</dbReference>
<dbReference type="SMART" id="SM00387">
    <property type="entry name" value="HATPase_c"/>
    <property type="match status" value="1"/>
</dbReference>
<dbReference type="Pfam" id="PF00672">
    <property type="entry name" value="HAMP"/>
    <property type="match status" value="1"/>
</dbReference>
<evidence type="ECO:0000256" key="8">
    <source>
        <dbReference type="ARBA" id="ARBA00022741"/>
    </source>
</evidence>
<dbReference type="AlphaFoldDB" id="I2B7B5"/>
<dbReference type="InterPro" id="IPR036890">
    <property type="entry name" value="HATPase_C_sf"/>
</dbReference>
<keyword evidence="3 14" id="KW-1003">Cell membrane</keyword>
<dbReference type="InterPro" id="IPR003661">
    <property type="entry name" value="HisK_dim/P_dom"/>
</dbReference>
<comment type="catalytic activity">
    <reaction evidence="1 14">
        <text>ATP + protein L-histidine = ADP + protein N-phospho-L-histidine.</text>
        <dbReference type="EC" id="2.7.13.3"/>
    </reaction>
</comment>
<dbReference type="PROSITE" id="PS50885">
    <property type="entry name" value="HAMP"/>
    <property type="match status" value="1"/>
</dbReference>
<evidence type="ECO:0000259" key="16">
    <source>
        <dbReference type="PROSITE" id="PS50885"/>
    </source>
</evidence>
<evidence type="ECO:0000256" key="10">
    <source>
        <dbReference type="ARBA" id="ARBA00022840"/>
    </source>
</evidence>
<evidence type="ECO:0000256" key="7">
    <source>
        <dbReference type="ARBA" id="ARBA00022692"/>
    </source>
</evidence>
<dbReference type="GO" id="GO:0005886">
    <property type="term" value="C:plasma membrane"/>
    <property type="evidence" value="ECO:0007669"/>
    <property type="project" value="UniProtKB-SubCell"/>
</dbReference>
<dbReference type="PATRIC" id="fig|630626.3.peg.1269"/>
<comment type="subcellular location">
    <subcellularLocation>
        <location evidence="2">Cell inner membrane</location>
        <topology evidence="2">Multi-pass membrane protein</topology>
    </subcellularLocation>
</comment>
<keyword evidence="4 14" id="KW-0997">Cell inner membrane</keyword>
<dbReference type="SUPFAM" id="SSF47384">
    <property type="entry name" value="Homodimeric domain of signal transducing histidine kinase"/>
    <property type="match status" value="1"/>
</dbReference>
<keyword evidence="8 14" id="KW-0547">Nucleotide-binding</keyword>
<reference evidence="17 18" key="1">
    <citation type="journal article" date="2012" name="J. Bacteriol.">
        <title>Complete genome sequence of the B12-producing Shimwellia blattae strain DSM 4481, isolated from a cockroach.</title>
        <authorList>
            <person name="Brzuszkiewicz E."/>
            <person name="Waschkowitz T."/>
            <person name="Wiezer A."/>
            <person name="Daniel R."/>
        </authorList>
    </citation>
    <scope>NUCLEOTIDE SEQUENCE [LARGE SCALE GENOMIC DNA]</scope>
    <source>
        <strain evidence="18">ATCC 29907 / DSM 4481 / JCM 1650 / NBRC 105725 / CDC 9005-74</strain>
    </source>
</reference>
<feature type="domain" description="HAMP" evidence="16">
    <location>
        <begin position="177"/>
        <end position="230"/>
    </location>
</feature>
<dbReference type="Pfam" id="PF00512">
    <property type="entry name" value="HisKA"/>
    <property type="match status" value="1"/>
</dbReference>
<dbReference type="OrthoDB" id="9809766at2"/>
<dbReference type="NCBIfam" id="TIGR01386">
    <property type="entry name" value="cztS_silS_copS"/>
    <property type="match status" value="1"/>
</dbReference>
<organism evidence="17 18">
    <name type="scientific">Shimwellia blattae (strain ATCC 29907 / DSM 4481 / JCM 1650 / NBRC 105725 / CDC 9005-74)</name>
    <name type="common">Escherichia blattae</name>
    <dbReference type="NCBI Taxonomy" id="630626"/>
    <lineage>
        <taxon>Bacteria</taxon>
        <taxon>Pseudomonadati</taxon>
        <taxon>Pseudomonadota</taxon>
        <taxon>Gammaproteobacteria</taxon>
        <taxon>Enterobacterales</taxon>
        <taxon>Enterobacteriaceae</taxon>
        <taxon>Shimwellia</taxon>
    </lineage>
</organism>
<keyword evidence="11 14" id="KW-1133">Transmembrane helix</keyword>
<name>I2B7B5_SHIBC</name>
<dbReference type="EMBL" id="CP001560">
    <property type="protein sequence ID" value="AFJ46419.1"/>
    <property type="molecule type" value="Genomic_DNA"/>
</dbReference>
<evidence type="ECO:0000256" key="14">
    <source>
        <dbReference type="RuleBase" id="RU364088"/>
    </source>
</evidence>
<evidence type="ECO:0000256" key="4">
    <source>
        <dbReference type="ARBA" id="ARBA00022519"/>
    </source>
</evidence>
<dbReference type="KEGG" id="ebt:EBL_c13160"/>
<protein>
    <recommendedName>
        <fullName evidence="14">Sensor protein</fullName>
        <ecNumber evidence="14">2.7.13.3</ecNumber>
    </recommendedName>
</protein>
<keyword evidence="5" id="KW-0597">Phosphoprotein</keyword>
<dbReference type="STRING" id="630626.EBL_c13160"/>
<dbReference type="SMART" id="SM00304">
    <property type="entry name" value="HAMP"/>
    <property type="match status" value="1"/>
</dbReference>
<keyword evidence="12 14" id="KW-0902">Two-component regulatory system</keyword>
<keyword evidence="18" id="KW-1185">Reference proteome</keyword>
<evidence type="ECO:0000259" key="15">
    <source>
        <dbReference type="PROSITE" id="PS50109"/>
    </source>
</evidence>
<comment type="function">
    <text evidence="14">Member of a two-component regulatory system.</text>
</comment>
<dbReference type="CDD" id="cd00082">
    <property type="entry name" value="HisKA"/>
    <property type="match status" value="1"/>
</dbReference>
<dbReference type="EC" id="2.7.13.3" evidence="14"/>
<dbReference type="InterPro" id="IPR003594">
    <property type="entry name" value="HATPase_dom"/>
</dbReference>
<dbReference type="PROSITE" id="PS50109">
    <property type="entry name" value="HIS_KIN"/>
    <property type="match status" value="1"/>
</dbReference>
<evidence type="ECO:0000256" key="9">
    <source>
        <dbReference type="ARBA" id="ARBA00022777"/>
    </source>
</evidence>
<keyword evidence="6 14" id="KW-0808">Transferase</keyword>
<evidence type="ECO:0000313" key="18">
    <source>
        <dbReference type="Proteomes" id="UP000001955"/>
    </source>
</evidence>
<dbReference type="SMART" id="SM00388">
    <property type="entry name" value="HisKA"/>
    <property type="match status" value="1"/>
</dbReference>
<evidence type="ECO:0000256" key="2">
    <source>
        <dbReference type="ARBA" id="ARBA00004429"/>
    </source>
</evidence>
<dbReference type="eggNOG" id="COG2205">
    <property type="taxonomic scope" value="Bacteria"/>
</dbReference>
<dbReference type="InterPro" id="IPR004358">
    <property type="entry name" value="Sig_transdc_His_kin-like_C"/>
</dbReference>
<accession>I2B7B5</accession>
<dbReference type="InterPro" id="IPR036097">
    <property type="entry name" value="HisK_dim/P_sf"/>
</dbReference>
<dbReference type="GO" id="GO:0005524">
    <property type="term" value="F:ATP binding"/>
    <property type="evidence" value="ECO:0007669"/>
    <property type="project" value="UniProtKB-KW"/>
</dbReference>
<feature type="domain" description="Histidine kinase" evidence="15">
    <location>
        <begin position="238"/>
        <end position="446"/>
    </location>
</feature>
<dbReference type="PRINTS" id="PR00344">
    <property type="entry name" value="BCTRLSENSOR"/>
</dbReference>
<dbReference type="InterPro" id="IPR006290">
    <property type="entry name" value="CztS_silS_copS"/>
</dbReference>
<dbReference type="InterPro" id="IPR005467">
    <property type="entry name" value="His_kinase_dom"/>
</dbReference>
<dbReference type="Gene3D" id="1.10.287.130">
    <property type="match status" value="1"/>
</dbReference>
<keyword evidence="9 14" id="KW-0418">Kinase</keyword>
<evidence type="ECO:0000256" key="3">
    <source>
        <dbReference type="ARBA" id="ARBA00022475"/>
    </source>
</evidence>
<evidence type="ECO:0000256" key="1">
    <source>
        <dbReference type="ARBA" id="ARBA00000085"/>
    </source>
</evidence>